<evidence type="ECO:0000259" key="1">
    <source>
        <dbReference type="PROSITE" id="PS50943"/>
    </source>
</evidence>
<comment type="caution">
    <text evidence="2">The sequence shown here is derived from an EMBL/GenBank/DDBJ whole genome shotgun (WGS) entry which is preliminary data.</text>
</comment>
<dbReference type="Proteomes" id="UP001499988">
    <property type="component" value="Unassembled WGS sequence"/>
</dbReference>
<accession>A0ABP9FGT0</accession>
<dbReference type="InterPro" id="IPR001387">
    <property type="entry name" value="Cro/C1-type_HTH"/>
</dbReference>
<dbReference type="Gene3D" id="1.10.260.40">
    <property type="entry name" value="lambda repressor-like DNA-binding domains"/>
    <property type="match status" value="1"/>
</dbReference>
<protein>
    <recommendedName>
        <fullName evidence="1">HTH cro/C1-type domain-containing protein</fullName>
    </recommendedName>
</protein>
<dbReference type="InterPro" id="IPR027417">
    <property type="entry name" value="P-loop_NTPase"/>
</dbReference>
<reference evidence="3" key="1">
    <citation type="journal article" date="2019" name="Int. J. Syst. Evol. Microbiol.">
        <title>The Global Catalogue of Microorganisms (GCM) 10K type strain sequencing project: providing services to taxonomists for standard genome sequencing and annotation.</title>
        <authorList>
            <consortium name="The Broad Institute Genomics Platform"/>
            <consortium name="The Broad Institute Genome Sequencing Center for Infectious Disease"/>
            <person name="Wu L."/>
            <person name="Ma J."/>
        </authorList>
    </citation>
    <scope>NUCLEOTIDE SEQUENCE [LARGE SCALE GENOMIC DNA]</scope>
    <source>
        <strain evidence="3">JCM 18401</strain>
    </source>
</reference>
<evidence type="ECO:0000313" key="2">
    <source>
        <dbReference type="EMBL" id="GAA4902476.1"/>
    </source>
</evidence>
<dbReference type="PROSITE" id="PS50943">
    <property type="entry name" value="HTH_CROC1"/>
    <property type="match status" value="1"/>
</dbReference>
<dbReference type="EMBL" id="BAABJZ010000106">
    <property type="protein sequence ID" value="GAA4902476.1"/>
    <property type="molecule type" value="Genomic_DNA"/>
</dbReference>
<name>A0ABP9FGT0_9GAMM</name>
<proteinExistence type="predicted"/>
<organism evidence="2 3">
    <name type="scientific">Ferrimonas pelagia</name>
    <dbReference type="NCBI Taxonomy" id="1177826"/>
    <lineage>
        <taxon>Bacteria</taxon>
        <taxon>Pseudomonadati</taxon>
        <taxon>Pseudomonadota</taxon>
        <taxon>Gammaproteobacteria</taxon>
        <taxon>Alteromonadales</taxon>
        <taxon>Ferrimonadaceae</taxon>
        <taxon>Ferrimonas</taxon>
    </lineage>
</organism>
<feature type="domain" description="HTH cro/C1-type" evidence="1">
    <location>
        <begin position="14"/>
        <end position="72"/>
    </location>
</feature>
<evidence type="ECO:0000313" key="3">
    <source>
        <dbReference type="Proteomes" id="UP001499988"/>
    </source>
</evidence>
<dbReference type="CDD" id="cd00093">
    <property type="entry name" value="HTH_XRE"/>
    <property type="match status" value="1"/>
</dbReference>
<keyword evidence="3" id="KW-1185">Reference proteome</keyword>
<dbReference type="SUPFAM" id="SSF47413">
    <property type="entry name" value="lambda repressor-like DNA-binding domains"/>
    <property type="match status" value="1"/>
</dbReference>
<sequence length="950" mass="107158">MNGATRLVINSSRLKQLRSNMGLSQEGLADACEQRLIRVSIATIKRAETDRPVSNRTAHNLANFFNIDVADLLTNKASATVEKTPRKQKSKLYLLIAIHTSSDELMAQLSKDISRLTTLPAIGHHSAKLQLVPLPSADAMPKEQVLNQLVYIWNNARKAASIIKPFSLCVSALYCETDQHALSQVTEKAAYHLTLFNRIPNNRLIVTEEVKVAFQQHFYFNHIETISQCALWSLDHELNLYQGSRIGLLGRSGELNQLTSIIAGSLSHNKRTLACVHGIKGIGKTRFLEEIGRHFHSNDVHVVYADLARGELDWWSITELLLPLSDQKAKAFKVLIIIDNIDLASDRVIDRINKIRSPDAQCNLSILVSTNTATLTKVNDRLQIDHQFELTQLDQQECCKQLQDRLNLERAQAEQIIVSSSCIPTFLRILLLRETDNIEDALRMEIQSRMELLSSAQKQLIHILAIYDNELTISQANGILGAGNCINQIIECGLVTYSDFHKVTLINRITRAIILDLIEPEQRQHIHQRIAEILTSNEDNITLALLESANQHYKSAMLFANVAWCCRKIAYLNLESAEYIAAEHAITEGLRYLNKADASPIQARTCEQPISESIEIDLLLLQANLYKQQHGWGHYKLEEIYLSTLDKCELLSTTTRKMESLFGLWSFYFSNGNLKMAQYYAVKSDELTKMGKNNYYKMLSLTALSNTSLWRGEHQNAVDNAKRALSYFNPFELDEILSVEGQDPRVLPYYIIVMAKLMLDESDSADALAELLDIAAQTSNLFSQAIAYQTAALFHLHMRAPSQAKYHAQRLFSLSSENTFAYYQGLATMIQGWAEYQISGDSNQIGQVVAAYENWMTNAGGTLCFSLYAVILGELLIAERQYDTALELIDDAALASLQNQSNCYISELLALKSICTNDRRYLDDALSHPYCSPRQRRLIETHHGIEALVD</sequence>
<dbReference type="InterPro" id="IPR010982">
    <property type="entry name" value="Lambda_DNA-bd_dom_sf"/>
</dbReference>
<dbReference type="SUPFAM" id="SSF52540">
    <property type="entry name" value="P-loop containing nucleoside triphosphate hydrolases"/>
    <property type="match status" value="1"/>
</dbReference>
<dbReference type="RefSeq" id="WP_345337364.1">
    <property type="nucleotide sequence ID" value="NZ_BAABJZ010000106.1"/>
</dbReference>
<gene>
    <name evidence="2" type="ORF">GCM10023333_40730</name>
</gene>